<evidence type="ECO:0000313" key="1">
    <source>
        <dbReference type="EMBL" id="CAI2189720.1"/>
    </source>
</evidence>
<dbReference type="Proteomes" id="UP001153678">
    <property type="component" value="Unassembled WGS sequence"/>
</dbReference>
<protein>
    <submittedName>
        <fullName evidence="1">756_t:CDS:1</fullName>
    </submittedName>
</protein>
<comment type="caution">
    <text evidence="1">The sequence shown here is derived from an EMBL/GenBank/DDBJ whole genome shotgun (WGS) entry which is preliminary data.</text>
</comment>
<accession>A0A9W4T1P8</accession>
<name>A0A9W4T1P8_9GLOM</name>
<gene>
    <name evidence="1" type="ORF">FWILDA_LOCUS14220</name>
</gene>
<feature type="non-terminal residue" evidence="1">
    <location>
        <position position="173"/>
    </location>
</feature>
<dbReference type="Gene3D" id="3.40.50.150">
    <property type="entry name" value="Vaccinia Virus protein VP39"/>
    <property type="match status" value="1"/>
</dbReference>
<evidence type="ECO:0000313" key="2">
    <source>
        <dbReference type="Proteomes" id="UP001153678"/>
    </source>
</evidence>
<proteinExistence type="predicted"/>
<sequence>MNKISKLTAEQQEIEQLKKQVAELSKFKHERKGGSKKKTLDQISTPAHISEFMRDLVQSEKKDQVAEIVIDIACGVDTNALMIGADLDEEALELCKINLPSAILFKHNSLECDTPCEIKEHIFYQGTSLAKIKEQKGEKVFVMNPPFSLAAAVLTLPGDLFAGQNTGTHTCLM</sequence>
<dbReference type="EMBL" id="CAMKVN010005997">
    <property type="protein sequence ID" value="CAI2189720.1"/>
    <property type="molecule type" value="Genomic_DNA"/>
</dbReference>
<keyword evidence="2" id="KW-1185">Reference proteome</keyword>
<dbReference type="AlphaFoldDB" id="A0A9W4T1P8"/>
<reference evidence="1" key="1">
    <citation type="submission" date="2022-08" db="EMBL/GenBank/DDBJ databases">
        <authorList>
            <person name="Kallberg Y."/>
            <person name="Tangrot J."/>
            <person name="Rosling A."/>
        </authorList>
    </citation>
    <scope>NUCLEOTIDE SEQUENCE</scope>
    <source>
        <strain evidence="1">Wild A</strain>
    </source>
</reference>
<organism evidence="1 2">
    <name type="scientific">Funneliformis geosporum</name>
    <dbReference type="NCBI Taxonomy" id="1117311"/>
    <lineage>
        <taxon>Eukaryota</taxon>
        <taxon>Fungi</taxon>
        <taxon>Fungi incertae sedis</taxon>
        <taxon>Mucoromycota</taxon>
        <taxon>Glomeromycotina</taxon>
        <taxon>Glomeromycetes</taxon>
        <taxon>Glomerales</taxon>
        <taxon>Glomeraceae</taxon>
        <taxon>Funneliformis</taxon>
    </lineage>
</organism>
<dbReference type="SUPFAM" id="SSF53335">
    <property type="entry name" value="S-adenosyl-L-methionine-dependent methyltransferases"/>
    <property type="match status" value="1"/>
</dbReference>
<dbReference type="InterPro" id="IPR029063">
    <property type="entry name" value="SAM-dependent_MTases_sf"/>
</dbReference>